<dbReference type="InterPro" id="IPR036390">
    <property type="entry name" value="WH_DNA-bd_sf"/>
</dbReference>
<dbReference type="EMBL" id="JAJNDB010000001">
    <property type="protein sequence ID" value="MCD2191818.1"/>
    <property type="molecule type" value="Genomic_DNA"/>
</dbReference>
<dbReference type="Pfam" id="PF12840">
    <property type="entry name" value="HTH_20"/>
    <property type="match status" value="1"/>
</dbReference>
<keyword evidence="3" id="KW-1185">Reference proteome</keyword>
<dbReference type="SMART" id="SM00418">
    <property type="entry name" value="HTH_ARSR"/>
    <property type="match status" value="1"/>
</dbReference>
<dbReference type="PANTHER" id="PTHR38600:SF2">
    <property type="entry name" value="SLL0088 PROTEIN"/>
    <property type="match status" value="1"/>
</dbReference>
<dbReference type="NCBIfam" id="NF033788">
    <property type="entry name" value="HTH_metalloreg"/>
    <property type="match status" value="1"/>
</dbReference>
<dbReference type="CDD" id="cd00090">
    <property type="entry name" value="HTH_ARSR"/>
    <property type="match status" value="1"/>
</dbReference>
<dbReference type="Gene3D" id="1.10.10.10">
    <property type="entry name" value="Winged helix-like DNA-binding domain superfamily/Winged helix DNA-binding domain"/>
    <property type="match status" value="1"/>
</dbReference>
<reference evidence="2 3" key="1">
    <citation type="submission" date="2021-11" db="EMBL/GenBank/DDBJ databases">
        <title>Draft genome sequence of Actinomycetospora sp. SF1 isolated from the rhizosphere soil.</title>
        <authorList>
            <person name="Duangmal K."/>
            <person name="Chantavorakit T."/>
        </authorList>
    </citation>
    <scope>NUCLEOTIDE SEQUENCE [LARGE SCALE GENOMIC DNA]</scope>
    <source>
        <strain evidence="2 3">TBRC 5722</strain>
    </source>
</reference>
<dbReference type="Proteomes" id="UP001199469">
    <property type="component" value="Unassembled WGS sequence"/>
</dbReference>
<dbReference type="InterPro" id="IPR036388">
    <property type="entry name" value="WH-like_DNA-bd_sf"/>
</dbReference>
<gene>
    <name evidence="2" type="ORF">LQ327_00230</name>
</gene>
<protein>
    <submittedName>
        <fullName evidence="2">Metalloregulator ArsR/SmtB family transcription factor</fullName>
    </submittedName>
</protein>
<organism evidence="2 3">
    <name type="scientific">Actinomycetospora endophytica</name>
    <dbReference type="NCBI Taxonomy" id="2291215"/>
    <lineage>
        <taxon>Bacteria</taxon>
        <taxon>Bacillati</taxon>
        <taxon>Actinomycetota</taxon>
        <taxon>Actinomycetes</taxon>
        <taxon>Pseudonocardiales</taxon>
        <taxon>Pseudonocardiaceae</taxon>
        <taxon>Actinomycetospora</taxon>
    </lineage>
</organism>
<proteinExistence type="predicted"/>
<sequence>MTDADDRLWAAVTEPGRRGLLDVLLARGEATPTALAAELPFTRQAVSKHLAVLLGAGLITRQREGREVRYAVEPDRLHDATQAMITAANRWDARLNAIKGLAESLHRADPGSEHHRAPPPR</sequence>
<evidence type="ECO:0000313" key="2">
    <source>
        <dbReference type="EMBL" id="MCD2191818.1"/>
    </source>
</evidence>
<evidence type="ECO:0000313" key="3">
    <source>
        <dbReference type="Proteomes" id="UP001199469"/>
    </source>
</evidence>
<evidence type="ECO:0000259" key="1">
    <source>
        <dbReference type="PROSITE" id="PS50987"/>
    </source>
</evidence>
<dbReference type="InterPro" id="IPR011991">
    <property type="entry name" value="ArsR-like_HTH"/>
</dbReference>
<dbReference type="PRINTS" id="PR00778">
    <property type="entry name" value="HTHARSR"/>
</dbReference>
<dbReference type="PROSITE" id="PS50987">
    <property type="entry name" value="HTH_ARSR_2"/>
    <property type="match status" value="1"/>
</dbReference>
<dbReference type="InterPro" id="IPR001845">
    <property type="entry name" value="HTH_ArsR_DNA-bd_dom"/>
</dbReference>
<dbReference type="RefSeq" id="WP_230729432.1">
    <property type="nucleotide sequence ID" value="NZ_JAJNDB010000001.1"/>
</dbReference>
<accession>A0ABS8P185</accession>
<feature type="domain" description="HTH arsR-type" evidence="1">
    <location>
        <begin position="1"/>
        <end position="92"/>
    </location>
</feature>
<name>A0ABS8P185_9PSEU</name>
<dbReference type="PANTHER" id="PTHR38600">
    <property type="entry name" value="TRANSCRIPTIONAL REGULATORY PROTEIN"/>
    <property type="match status" value="1"/>
</dbReference>
<dbReference type="SUPFAM" id="SSF46785">
    <property type="entry name" value="Winged helix' DNA-binding domain"/>
    <property type="match status" value="1"/>
</dbReference>
<comment type="caution">
    <text evidence="2">The sequence shown here is derived from an EMBL/GenBank/DDBJ whole genome shotgun (WGS) entry which is preliminary data.</text>
</comment>